<dbReference type="Proteomes" id="UP000554520">
    <property type="component" value="Unassembled WGS sequence"/>
</dbReference>
<dbReference type="AlphaFoldDB" id="A0A839UD28"/>
<comment type="caution">
    <text evidence="2">The sequence shown here is derived from an EMBL/GenBank/DDBJ whole genome shotgun (WGS) entry which is preliminary data.</text>
</comment>
<feature type="region of interest" description="Disordered" evidence="1">
    <location>
        <begin position="1"/>
        <end position="26"/>
    </location>
</feature>
<reference evidence="2 3" key="1">
    <citation type="submission" date="2020-08" db="EMBL/GenBank/DDBJ databases">
        <title>Genomic Encyclopedia of Type Strains, Phase III (KMG-III): the genomes of soil and plant-associated and newly described type strains.</title>
        <authorList>
            <person name="Whitman W."/>
        </authorList>
    </citation>
    <scope>NUCLEOTIDE SEQUENCE [LARGE SCALE GENOMIC DNA]</scope>
    <source>
        <strain evidence="2 3">CECT 7015</strain>
    </source>
</reference>
<dbReference type="EMBL" id="JACHXN010000025">
    <property type="protein sequence ID" value="MBB3148946.1"/>
    <property type="molecule type" value="Genomic_DNA"/>
</dbReference>
<feature type="compositionally biased region" description="Gly residues" evidence="1">
    <location>
        <begin position="1"/>
        <end position="23"/>
    </location>
</feature>
<organism evidence="2 3">
    <name type="scientific">Phyllobacterium trifolii</name>
    <dbReference type="NCBI Taxonomy" id="300193"/>
    <lineage>
        <taxon>Bacteria</taxon>
        <taxon>Pseudomonadati</taxon>
        <taxon>Pseudomonadota</taxon>
        <taxon>Alphaproteobacteria</taxon>
        <taxon>Hyphomicrobiales</taxon>
        <taxon>Phyllobacteriaceae</taxon>
        <taxon>Phyllobacterium</taxon>
    </lineage>
</organism>
<evidence type="ECO:0000256" key="1">
    <source>
        <dbReference type="SAM" id="MobiDB-lite"/>
    </source>
</evidence>
<keyword evidence="3" id="KW-1185">Reference proteome</keyword>
<sequence length="61" mass="6726">MGRGFGDGGHSFGGRSQGSGGIFGSARGVMASHDRFDGRRDHFRDFRRDDNYGYCDPYSCN</sequence>
<proteinExistence type="predicted"/>
<evidence type="ECO:0000313" key="3">
    <source>
        <dbReference type="Proteomes" id="UP000554520"/>
    </source>
</evidence>
<gene>
    <name evidence="2" type="ORF">FHS21_005394</name>
</gene>
<name>A0A839UD28_9HYPH</name>
<accession>A0A839UD28</accession>
<evidence type="ECO:0000313" key="2">
    <source>
        <dbReference type="EMBL" id="MBB3148946.1"/>
    </source>
</evidence>
<protein>
    <submittedName>
        <fullName evidence="2">Uncharacterized protein</fullName>
    </submittedName>
</protein>